<evidence type="ECO:0000256" key="2">
    <source>
        <dbReference type="ARBA" id="ARBA00022475"/>
    </source>
</evidence>
<feature type="transmembrane region" description="Helical" evidence="6">
    <location>
        <begin position="389"/>
        <end position="408"/>
    </location>
</feature>
<evidence type="ECO:0000256" key="1">
    <source>
        <dbReference type="ARBA" id="ARBA00004651"/>
    </source>
</evidence>
<dbReference type="GO" id="GO:0015297">
    <property type="term" value="F:antiporter activity"/>
    <property type="evidence" value="ECO:0007669"/>
    <property type="project" value="InterPro"/>
</dbReference>
<keyword evidence="2" id="KW-1003">Cell membrane</keyword>
<protein>
    <submittedName>
        <fullName evidence="7">Stage V sporulation protein B</fullName>
    </submittedName>
</protein>
<evidence type="ECO:0000256" key="5">
    <source>
        <dbReference type="ARBA" id="ARBA00023136"/>
    </source>
</evidence>
<dbReference type="GO" id="GO:0042910">
    <property type="term" value="F:xenobiotic transmembrane transporter activity"/>
    <property type="evidence" value="ECO:0007669"/>
    <property type="project" value="InterPro"/>
</dbReference>
<evidence type="ECO:0000313" key="7">
    <source>
        <dbReference type="EMBL" id="CRL35398.1"/>
    </source>
</evidence>
<sequence>MTGDFLIVKKYLSNPLVTGTIFLTLAGTTSRFMGFFFRIFLNNVMGSTGLGLYQLVIPLMSVCMSLCCNGFQTATSKLVAEKPQNRQIILICAIIMSATIALLLTIIMYSNANYISICILSEPRCTELVKALSFSILPAAIHSCINGYYYGLKKAAVPAATQLIEQTARIGTCYLIYAILSDGGSCFKPVYSIYGIVAGEASATVFSVITIKKDFSYFKISVKNLKTTAYGMAALFIPLSLNYILASFSSSFENVLIPRTLKLYGLSPALALDIFGTISGLTLPVLLFPGVLCSCACVMLLPSVSEANAAGKDAKITKTINSCALFGLCFGLIFTCIFYLLSDFIGDFLFSSKLCGYFLRRLCFLCPLMHISGMLCSILHGLGKAKQVLFVNLLTCAIRILMIMLLVPHYGIDAYLWAMLVSHVFMTLAVGILTCHTAHK</sequence>
<feature type="transmembrane region" description="Helical" evidence="6">
    <location>
        <begin position="20"/>
        <end position="40"/>
    </location>
</feature>
<feature type="transmembrane region" description="Helical" evidence="6">
    <location>
        <begin position="229"/>
        <end position="249"/>
    </location>
</feature>
<evidence type="ECO:0000313" key="8">
    <source>
        <dbReference type="Proteomes" id="UP000049472"/>
    </source>
</evidence>
<comment type="subcellular location">
    <subcellularLocation>
        <location evidence="1">Cell membrane</location>
        <topology evidence="1">Multi-pass membrane protein</topology>
    </subcellularLocation>
</comment>
<keyword evidence="5 6" id="KW-0472">Membrane</keyword>
<accession>A0A0M6WHA7</accession>
<evidence type="ECO:0000256" key="3">
    <source>
        <dbReference type="ARBA" id="ARBA00022692"/>
    </source>
</evidence>
<feature type="transmembrane region" description="Helical" evidence="6">
    <location>
        <begin position="414"/>
        <end position="435"/>
    </location>
</feature>
<name>A0A0M6WHA7_9FIRM</name>
<proteinExistence type="predicted"/>
<dbReference type="Pfam" id="PF01943">
    <property type="entry name" value="Polysacc_synt"/>
    <property type="match status" value="1"/>
</dbReference>
<dbReference type="EMBL" id="CVRQ01000014">
    <property type="protein sequence ID" value="CRL35398.1"/>
    <property type="molecule type" value="Genomic_DNA"/>
</dbReference>
<evidence type="ECO:0000256" key="6">
    <source>
        <dbReference type="SAM" id="Phobius"/>
    </source>
</evidence>
<keyword evidence="4 6" id="KW-1133">Transmembrane helix</keyword>
<feature type="transmembrane region" description="Helical" evidence="6">
    <location>
        <begin position="88"/>
        <end position="110"/>
    </location>
</feature>
<feature type="transmembrane region" description="Helical" evidence="6">
    <location>
        <begin position="362"/>
        <end position="382"/>
    </location>
</feature>
<feature type="transmembrane region" description="Helical" evidence="6">
    <location>
        <begin position="269"/>
        <end position="302"/>
    </location>
</feature>
<feature type="transmembrane region" description="Helical" evidence="6">
    <location>
        <begin position="52"/>
        <end position="72"/>
    </location>
</feature>
<dbReference type="InterPro" id="IPR002528">
    <property type="entry name" value="MATE_fam"/>
</dbReference>
<gene>
    <name evidence="7" type="ORF">T1815_10881</name>
</gene>
<dbReference type="GO" id="GO:0005886">
    <property type="term" value="C:plasma membrane"/>
    <property type="evidence" value="ECO:0007669"/>
    <property type="project" value="UniProtKB-SubCell"/>
</dbReference>
<organism evidence="7 8">
    <name type="scientific">Agathobacter rectalis</name>
    <dbReference type="NCBI Taxonomy" id="39491"/>
    <lineage>
        <taxon>Bacteria</taxon>
        <taxon>Bacillati</taxon>
        <taxon>Bacillota</taxon>
        <taxon>Clostridia</taxon>
        <taxon>Lachnospirales</taxon>
        <taxon>Lachnospiraceae</taxon>
        <taxon>Agathobacter</taxon>
    </lineage>
</organism>
<feature type="transmembrane region" description="Helical" evidence="6">
    <location>
        <begin position="323"/>
        <end position="342"/>
    </location>
</feature>
<keyword evidence="3 6" id="KW-0812">Transmembrane</keyword>
<dbReference type="PANTHER" id="PTHR30250:SF21">
    <property type="entry name" value="LIPID II FLIPPASE MURJ"/>
    <property type="match status" value="1"/>
</dbReference>
<dbReference type="PANTHER" id="PTHR30250">
    <property type="entry name" value="PST FAMILY PREDICTED COLANIC ACID TRANSPORTER"/>
    <property type="match status" value="1"/>
</dbReference>
<dbReference type="Pfam" id="PF01554">
    <property type="entry name" value="MatE"/>
    <property type="match status" value="1"/>
</dbReference>
<keyword evidence="8" id="KW-1185">Reference proteome</keyword>
<dbReference type="InterPro" id="IPR002797">
    <property type="entry name" value="Polysacc_synth"/>
</dbReference>
<reference evidence="8" key="1">
    <citation type="submission" date="2015-05" db="EMBL/GenBank/DDBJ databases">
        <authorList>
            <consortium name="Pathogen Informatics"/>
        </authorList>
    </citation>
    <scope>NUCLEOTIDE SEQUENCE [LARGE SCALE GENOMIC DNA]</scope>
    <source>
        <strain evidence="8">T1-815</strain>
    </source>
</reference>
<feature type="transmembrane region" description="Helical" evidence="6">
    <location>
        <begin position="191"/>
        <end position="209"/>
    </location>
</feature>
<dbReference type="InterPro" id="IPR050833">
    <property type="entry name" value="Poly_Biosynth_Transport"/>
</dbReference>
<evidence type="ECO:0000256" key="4">
    <source>
        <dbReference type="ARBA" id="ARBA00022989"/>
    </source>
</evidence>
<dbReference type="AlphaFoldDB" id="A0A0M6WHA7"/>
<dbReference type="Proteomes" id="UP000049472">
    <property type="component" value="Unassembled WGS sequence"/>
</dbReference>